<dbReference type="Proteomes" id="UP000735874">
    <property type="component" value="Unassembled WGS sequence"/>
</dbReference>
<dbReference type="EMBL" id="RCMK01000915">
    <property type="protein sequence ID" value="KAG2907874.1"/>
    <property type="molecule type" value="Genomic_DNA"/>
</dbReference>
<dbReference type="EMBL" id="RCMG01000122">
    <property type="protein sequence ID" value="KAG2862672.1"/>
    <property type="molecule type" value="Genomic_DNA"/>
</dbReference>
<evidence type="ECO:0000256" key="1">
    <source>
        <dbReference type="SAM" id="MobiDB-lite"/>
    </source>
</evidence>
<dbReference type="Proteomes" id="UP000774804">
    <property type="component" value="Unassembled WGS sequence"/>
</dbReference>
<dbReference type="Proteomes" id="UP000697107">
    <property type="component" value="Unassembled WGS sequence"/>
</dbReference>
<feature type="compositionally biased region" description="Basic and acidic residues" evidence="1">
    <location>
        <begin position="35"/>
        <end position="46"/>
    </location>
</feature>
<accession>A0A8T0ZKB2</accession>
<comment type="caution">
    <text evidence="2">The sequence shown here is derived from an EMBL/GenBank/DDBJ whole genome shotgun (WGS) entry which is preliminary data.</text>
</comment>
<protein>
    <submittedName>
        <fullName evidence="2">Uncharacterized protein</fullName>
    </submittedName>
</protein>
<gene>
    <name evidence="2" type="ORF">PC113_g6080</name>
    <name evidence="4" type="ORF">PC115_g5105</name>
    <name evidence="3" type="ORF">PC117_g20092</name>
    <name evidence="5" type="ORF">PC118_g5669</name>
</gene>
<dbReference type="AlphaFoldDB" id="A0A8T0ZKB2"/>
<organism evidence="2 6">
    <name type="scientific">Phytophthora cactorum</name>
    <dbReference type="NCBI Taxonomy" id="29920"/>
    <lineage>
        <taxon>Eukaryota</taxon>
        <taxon>Sar</taxon>
        <taxon>Stramenopiles</taxon>
        <taxon>Oomycota</taxon>
        <taxon>Peronosporomycetes</taxon>
        <taxon>Peronosporales</taxon>
        <taxon>Peronosporaceae</taxon>
        <taxon>Phytophthora</taxon>
    </lineage>
</organism>
<evidence type="ECO:0000313" key="3">
    <source>
        <dbReference type="EMBL" id="KAG2907874.1"/>
    </source>
</evidence>
<name>A0A8T0ZKB2_9STRA</name>
<reference evidence="2" key="1">
    <citation type="submission" date="2018-10" db="EMBL/GenBank/DDBJ databases">
        <title>Effector identification in a new, highly contiguous assembly of the strawberry crown rot pathogen Phytophthora cactorum.</title>
        <authorList>
            <person name="Armitage A.D."/>
            <person name="Nellist C.F."/>
            <person name="Bates H."/>
            <person name="Vickerstaff R.J."/>
            <person name="Harrison R.J."/>
        </authorList>
    </citation>
    <scope>NUCLEOTIDE SEQUENCE</scope>
    <source>
        <strain evidence="2">15-7</strain>
        <strain evidence="4">4032</strain>
        <strain evidence="3">4040</strain>
        <strain evidence="5">P415</strain>
    </source>
</reference>
<dbReference type="EMBL" id="RCML01000119">
    <property type="protein sequence ID" value="KAG2990329.1"/>
    <property type="molecule type" value="Genomic_DNA"/>
</dbReference>
<sequence length="76" mass="8531">MNLEFVRDSLRSKEAQTAPLITQFGGRLDSCTRVERKAASERKRAPPLEPSQSARQAELPLVEFPPPQQQQNALLT</sequence>
<evidence type="ECO:0000313" key="2">
    <source>
        <dbReference type="EMBL" id="KAG2862672.1"/>
    </source>
</evidence>
<evidence type="ECO:0000313" key="6">
    <source>
        <dbReference type="Proteomes" id="UP000735874"/>
    </source>
</evidence>
<dbReference type="Proteomes" id="UP000736787">
    <property type="component" value="Unassembled WGS sequence"/>
</dbReference>
<feature type="region of interest" description="Disordered" evidence="1">
    <location>
        <begin position="35"/>
        <end position="76"/>
    </location>
</feature>
<evidence type="ECO:0000313" key="4">
    <source>
        <dbReference type="EMBL" id="KAG2934570.1"/>
    </source>
</evidence>
<proteinExistence type="predicted"/>
<evidence type="ECO:0000313" key="5">
    <source>
        <dbReference type="EMBL" id="KAG2990329.1"/>
    </source>
</evidence>
<dbReference type="EMBL" id="RCMI01000103">
    <property type="protein sequence ID" value="KAG2934570.1"/>
    <property type="molecule type" value="Genomic_DNA"/>
</dbReference>